<dbReference type="GO" id="GO:0000155">
    <property type="term" value="F:phosphorelay sensor kinase activity"/>
    <property type="evidence" value="ECO:0007669"/>
    <property type="project" value="InterPro"/>
</dbReference>
<evidence type="ECO:0000256" key="12">
    <source>
        <dbReference type="PROSITE-ProRule" id="PRU00110"/>
    </source>
</evidence>
<dbReference type="InterPro" id="IPR036061">
    <property type="entry name" value="CheW-like_dom_sf"/>
</dbReference>
<evidence type="ECO:0000259" key="13">
    <source>
        <dbReference type="PROSITE" id="PS50109"/>
    </source>
</evidence>
<keyword evidence="10" id="KW-0902">Two-component regulatory system</keyword>
<keyword evidence="4" id="KW-0145">Chemotaxis</keyword>
<dbReference type="InterPro" id="IPR004105">
    <property type="entry name" value="CheA-like_dim"/>
</dbReference>
<dbReference type="RefSeq" id="WP_086080167.1">
    <property type="nucleotide sequence ID" value="NZ_CP021111.1"/>
</dbReference>
<keyword evidence="17" id="KW-1185">Reference proteome</keyword>
<dbReference type="PROSITE" id="PS50894">
    <property type="entry name" value="HPT"/>
    <property type="match status" value="1"/>
</dbReference>
<dbReference type="SMART" id="SM00387">
    <property type="entry name" value="HATPase_c"/>
    <property type="match status" value="1"/>
</dbReference>
<evidence type="ECO:0000256" key="1">
    <source>
        <dbReference type="ARBA" id="ARBA00000085"/>
    </source>
</evidence>
<evidence type="ECO:0000256" key="8">
    <source>
        <dbReference type="ARBA" id="ARBA00022777"/>
    </source>
</evidence>
<evidence type="ECO:0000256" key="6">
    <source>
        <dbReference type="ARBA" id="ARBA00022679"/>
    </source>
</evidence>
<dbReference type="PANTHER" id="PTHR43395">
    <property type="entry name" value="SENSOR HISTIDINE KINASE CHEA"/>
    <property type="match status" value="1"/>
</dbReference>
<dbReference type="InterPro" id="IPR008207">
    <property type="entry name" value="Sig_transdc_His_kin_Hpt_dom"/>
</dbReference>
<evidence type="ECO:0000313" key="17">
    <source>
        <dbReference type="Proteomes" id="UP000194161"/>
    </source>
</evidence>
<evidence type="ECO:0000256" key="11">
    <source>
        <dbReference type="ARBA" id="ARBA00035100"/>
    </source>
</evidence>
<evidence type="ECO:0000256" key="5">
    <source>
        <dbReference type="ARBA" id="ARBA00022553"/>
    </source>
</evidence>
<dbReference type="InterPro" id="IPR051315">
    <property type="entry name" value="Bact_Chemotaxis_CheA"/>
</dbReference>
<proteinExistence type="predicted"/>
<dbReference type="Gene3D" id="2.30.30.40">
    <property type="entry name" value="SH3 Domains"/>
    <property type="match status" value="1"/>
</dbReference>
<evidence type="ECO:0000256" key="7">
    <source>
        <dbReference type="ARBA" id="ARBA00022741"/>
    </source>
</evidence>
<evidence type="ECO:0000256" key="2">
    <source>
        <dbReference type="ARBA" id="ARBA00012438"/>
    </source>
</evidence>
<name>A0A1W6ZGI8_9BORD</name>
<comment type="function">
    <text evidence="11">Involved in the transmission of sensory signals from the chemoreceptors to the flagellar motors. CheA is autophosphorylated; it can transfer its phosphate group to either CheB or CheY.</text>
</comment>
<dbReference type="SUPFAM" id="SSF47384">
    <property type="entry name" value="Homodimeric domain of signal transducing histidine kinase"/>
    <property type="match status" value="1"/>
</dbReference>
<dbReference type="Gene3D" id="3.30.565.10">
    <property type="entry name" value="Histidine kinase-like ATPase, C-terminal domain"/>
    <property type="match status" value="1"/>
</dbReference>
<dbReference type="InterPro" id="IPR005467">
    <property type="entry name" value="His_kinase_dom"/>
</dbReference>
<feature type="domain" description="Histidine kinase" evidence="13">
    <location>
        <begin position="378"/>
        <end position="579"/>
    </location>
</feature>
<dbReference type="InterPro" id="IPR036097">
    <property type="entry name" value="HisK_dim/P_sf"/>
</dbReference>
<dbReference type="GO" id="GO:0005524">
    <property type="term" value="F:ATP binding"/>
    <property type="evidence" value="ECO:0007669"/>
    <property type="project" value="UniProtKB-KW"/>
</dbReference>
<dbReference type="InterPro" id="IPR004358">
    <property type="entry name" value="Sig_transdc_His_kin-like_C"/>
</dbReference>
<dbReference type="InterPro" id="IPR036641">
    <property type="entry name" value="HPT_dom_sf"/>
</dbReference>
<dbReference type="SMART" id="SM00260">
    <property type="entry name" value="CheW"/>
    <property type="match status" value="1"/>
</dbReference>
<gene>
    <name evidence="16" type="ORF">CAL15_20425</name>
</gene>
<evidence type="ECO:0000259" key="15">
    <source>
        <dbReference type="PROSITE" id="PS50894"/>
    </source>
</evidence>
<dbReference type="KEGG" id="bgm:CAL15_20425"/>
<dbReference type="SMART" id="SM01231">
    <property type="entry name" value="H-kinase_dim"/>
    <property type="match status" value="1"/>
</dbReference>
<dbReference type="SMART" id="SM00073">
    <property type="entry name" value="HPT"/>
    <property type="match status" value="1"/>
</dbReference>
<dbReference type="CDD" id="cd16916">
    <property type="entry name" value="HATPase_CheA-like"/>
    <property type="match status" value="1"/>
</dbReference>
<feature type="domain" description="CheW-like" evidence="14">
    <location>
        <begin position="571"/>
        <end position="708"/>
    </location>
</feature>
<dbReference type="Pfam" id="PF01627">
    <property type="entry name" value="Hpt"/>
    <property type="match status" value="1"/>
</dbReference>
<feature type="modified residue" description="Phosphohistidine" evidence="12">
    <location>
        <position position="46"/>
    </location>
</feature>
<evidence type="ECO:0000256" key="3">
    <source>
        <dbReference type="ARBA" id="ARBA00021495"/>
    </source>
</evidence>
<dbReference type="InterPro" id="IPR003594">
    <property type="entry name" value="HATPase_dom"/>
</dbReference>
<keyword evidence="9" id="KW-0067">ATP-binding</keyword>
<dbReference type="STRING" id="463040.CAL15_20425"/>
<accession>A0A1W6ZGI8</accession>
<dbReference type="PANTHER" id="PTHR43395:SF10">
    <property type="entry name" value="CHEMOTAXIS PROTEIN CHEA"/>
    <property type="match status" value="1"/>
</dbReference>
<dbReference type="GO" id="GO:0006935">
    <property type="term" value="P:chemotaxis"/>
    <property type="evidence" value="ECO:0007669"/>
    <property type="project" value="UniProtKB-KW"/>
</dbReference>
<dbReference type="SUPFAM" id="SSF55874">
    <property type="entry name" value="ATPase domain of HSP90 chaperone/DNA topoisomerase II/histidine kinase"/>
    <property type="match status" value="1"/>
</dbReference>
<dbReference type="AlphaFoldDB" id="A0A1W6ZGI8"/>
<feature type="domain" description="HPt" evidence="15">
    <location>
        <begin position="1"/>
        <end position="103"/>
    </location>
</feature>
<dbReference type="SUPFAM" id="SSF47226">
    <property type="entry name" value="Histidine-containing phosphotransfer domain, HPT domain"/>
    <property type="match status" value="1"/>
</dbReference>
<evidence type="ECO:0000313" key="16">
    <source>
        <dbReference type="EMBL" id="ARP96518.1"/>
    </source>
</evidence>
<dbReference type="Gene3D" id="1.10.287.560">
    <property type="entry name" value="Histidine kinase CheA-like, homodimeric domain"/>
    <property type="match status" value="1"/>
</dbReference>
<dbReference type="SUPFAM" id="SSF50341">
    <property type="entry name" value="CheW-like"/>
    <property type="match status" value="1"/>
</dbReference>
<dbReference type="CDD" id="cd00088">
    <property type="entry name" value="HPT"/>
    <property type="match status" value="1"/>
</dbReference>
<keyword evidence="7" id="KW-0547">Nucleotide-binding</keyword>
<dbReference type="OrthoDB" id="9803176at2"/>
<dbReference type="FunFam" id="3.30.565.10:FF:000016">
    <property type="entry name" value="Chemotaxis protein CheA, putative"/>
    <property type="match status" value="1"/>
</dbReference>
<dbReference type="InterPro" id="IPR037006">
    <property type="entry name" value="CheA-like_homodim_sf"/>
</dbReference>
<sequence>MNLDQALQTFISESRELLTEMEEALLNVPDAVDPADEINAIFRAAHTIKGSAGLFGIGAIVEFTHVVESLLDQVREGRQTLDAELVGLLLSCRDCIGEMVETAARMPDPSALAPAPQAEDLGRQLSARLGLPAAGGEAVSVGSPATASAEGAGHWHISLRLDEGVLRNGMDPLSFLRYLQRIGRIAGVGCDTQALPVLDAMDPEACYLGFEIGLETEADRGTIESTFEFIVDDCSVRILAPGSDPQTYAELCAERGSQPGLIADMLVRCGTLTLAQRAALLADDACTPGGDPVSALACAAGAQPAAAPSLQAAAAPAGAAADRPPEARPADQAATIRVDADKLDRLINLVGELITASAGANLAARRLGNVELQECSAQVAQLVESVRDSALQLRMVKIGATFNRFRRVVHDVSRSLGKDIALVVRGEDTELDKTVVERISDPLTHLVRNAMDHGIETAAVRAAHGKPAQGTITLDARHDSGHIVIEVGDDGGGLDRDRILAKAIDRGLVEAGRDLSDGEVFKLIFEPGFSTAEQVTDLSGRGVGMDVVRRNIEALRGSVDIASRPGQGTTVIVRLPLTLAIIDGFQVTVGASRFVLPLDMVDECVAFEDVPGRDYTDLRDRVLPFIRLRDMFGLPGQPAARQNIVVVRHGTQRIGLVVDTLLGETQAVIKPLSRIFAQVRGISGSSILGSGEVALILDVPALMEQARTPAAEHSRLSA</sequence>
<dbReference type="Pfam" id="PF01584">
    <property type="entry name" value="CheW"/>
    <property type="match status" value="1"/>
</dbReference>
<reference evidence="16 17" key="1">
    <citation type="submission" date="2017-05" db="EMBL/GenBank/DDBJ databases">
        <title>Complete and WGS of Bordetella genogroups.</title>
        <authorList>
            <person name="Spilker T."/>
            <person name="LiPuma J."/>
        </authorList>
    </citation>
    <scope>NUCLEOTIDE SEQUENCE [LARGE SCALE GENOMIC DNA]</scope>
    <source>
        <strain evidence="16 17">AU7206</strain>
    </source>
</reference>
<dbReference type="Pfam" id="PF02518">
    <property type="entry name" value="HATPase_c"/>
    <property type="match status" value="1"/>
</dbReference>
<dbReference type="Gene3D" id="1.20.120.160">
    <property type="entry name" value="HPT domain"/>
    <property type="match status" value="1"/>
</dbReference>
<dbReference type="InterPro" id="IPR036890">
    <property type="entry name" value="HATPase_C_sf"/>
</dbReference>
<dbReference type="InterPro" id="IPR002545">
    <property type="entry name" value="CheW-lke_dom"/>
</dbReference>
<keyword evidence="8" id="KW-0418">Kinase</keyword>
<dbReference type="EMBL" id="CP021111">
    <property type="protein sequence ID" value="ARP96518.1"/>
    <property type="molecule type" value="Genomic_DNA"/>
</dbReference>
<dbReference type="Proteomes" id="UP000194161">
    <property type="component" value="Chromosome"/>
</dbReference>
<keyword evidence="6" id="KW-0808">Transferase</keyword>
<keyword evidence="5 12" id="KW-0597">Phosphoprotein</keyword>
<dbReference type="PRINTS" id="PR00344">
    <property type="entry name" value="BCTRLSENSOR"/>
</dbReference>
<evidence type="ECO:0000256" key="4">
    <source>
        <dbReference type="ARBA" id="ARBA00022500"/>
    </source>
</evidence>
<dbReference type="PROSITE" id="PS50851">
    <property type="entry name" value="CHEW"/>
    <property type="match status" value="1"/>
</dbReference>
<comment type="catalytic activity">
    <reaction evidence="1">
        <text>ATP + protein L-histidine = ADP + protein N-phospho-L-histidine.</text>
        <dbReference type="EC" id="2.7.13.3"/>
    </reaction>
</comment>
<dbReference type="Pfam" id="PF02895">
    <property type="entry name" value="H-kinase_dim"/>
    <property type="match status" value="1"/>
</dbReference>
<dbReference type="EC" id="2.7.13.3" evidence="2"/>
<protein>
    <recommendedName>
        <fullName evidence="3">Chemotaxis protein CheA</fullName>
        <ecNumber evidence="2">2.7.13.3</ecNumber>
    </recommendedName>
</protein>
<evidence type="ECO:0000259" key="14">
    <source>
        <dbReference type="PROSITE" id="PS50851"/>
    </source>
</evidence>
<evidence type="ECO:0000256" key="9">
    <source>
        <dbReference type="ARBA" id="ARBA00022840"/>
    </source>
</evidence>
<evidence type="ECO:0000256" key="10">
    <source>
        <dbReference type="ARBA" id="ARBA00023012"/>
    </source>
</evidence>
<dbReference type="GO" id="GO:0005737">
    <property type="term" value="C:cytoplasm"/>
    <property type="evidence" value="ECO:0007669"/>
    <property type="project" value="InterPro"/>
</dbReference>
<organism evidence="16 17">
    <name type="scientific">Bordetella genomosp. 13</name>
    <dbReference type="NCBI Taxonomy" id="463040"/>
    <lineage>
        <taxon>Bacteria</taxon>
        <taxon>Pseudomonadati</taxon>
        <taxon>Pseudomonadota</taxon>
        <taxon>Betaproteobacteria</taxon>
        <taxon>Burkholderiales</taxon>
        <taxon>Alcaligenaceae</taxon>
        <taxon>Bordetella</taxon>
    </lineage>
</organism>
<dbReference type="PROSITE" id="PS50109">
    <property type="entry name" value="HIS_KIN"/>
    <property type="match status" value="1"/>
</dbReference>